<evidence type="ECO:0000313" key="3">
    <source>
        <dbReference type="Proteomes" id="UP000199110"/>
    </source>
</evidence>
<dbReference type="AlphaFoldDB" id="A0A1I3IPY3"/>
<reference evidence="2 3" key="1">
    <citation type="submission" date="2016-10" db="EMBL/GenBank/DDBJ databases">
        <authorList>
            <person name="de Groot N.N."/>
        </authorList>
    </citation>
    <scope>NUCLEOTIDE SEQUENCE [LARGE SCALE GENOMIC DNA]</scope>
    <source>
        <strain evidence="2 3">DSM 19073</strain>
    </source>
</reference>
<dbReference type="OrthoDB" id="9816387at2"/>
<feature type="transmembrane region" description="Helical" evidence="1">
    <location>
        <begin position="96"/>
        <end position="117"/>
    </location>
</feature>
<keyword evidence="1" id="KW-1133">Transmembrane helix</keyword>
<gene>
    <name evidence="2" type="ORF">SAMN04488095_1055</name>
</gene>
<keyword evidence="3" id="KW-1185">Reference proteome</keyword>
<keyword evidence="1" id="KW-0812">Transmembrane</keyword>
<keyword evidence="1" id="KW-0472">Membrane</keyword>
<protein>
    <recommendedName>
        <fullName evidence="4">Anti-sigma factor</fullName>
    </recommendedName>
</protein>
<evidence type="ECO:0000256" key="1">
    <source>
        <dbReference type="SAM" id="Phobius"/>
    </source>
</evidence>
<sequence>MRETHGPVPEDEDRTTIADEVIAAEFVLGLLSPAEAALFARRLKQHPVLATLHAEWVADLVPLTAGRDVVPPDHVLSAAEARIFPRDRAFSQRAGWLRWTALIVLPLAAFAISLVLLQR</sequence>
<name>A0A1I3IPY3_9RHOB</name>
<organism evidence="2 3">
    <name type="scientific">Jannaschia pohangensis</name>
    <dbReference type="NCBI Taxonomy" id="390807"/>
    <lineage>
        <taxon>Bacteria</taxon>
        <taxon>Pseudomonadati</taxon>
        <taxon>Pseudomonadota</taxon>
        <taxon>Alphaproteobacteria</taxon>
        <taxon>Rhodobacterales</taxon>
        <taxon>Roseobacteraceae</taxon>
        <taxon>Jannaschia</taxon>
    </lineage>
</organism>
<proteinExistence type="predicted"/>
<accession>A0A1I3IPY3</accession>
<dbReference type="Proteomes" id="UP000199110">
    <property type="component" value="Unassembled WGS sequence"/>
</dbReference>
<evidence type="ECO:0008006" key="4">
    <source>
        <dbReference type="Google" id="ProtNLM"/>
    </source>
</evidence>
<dbReference type="RefSeq" id="WP_092777774.1">
    <property type="nucleotide sequence ID" value="NZ_FORA01000001.1"/>
</dbReference>
<evidence type="ECO:0000313" key="2">
    <source>
        <dbReference type="EMBL" id="SFI49972.1"/>
    </source>
</evidence>
<dbReference type="EMBL" id="FORA01000001">
    <property type="protein sequence ID" value="SFI49972.1"/>
    <property type="molecule type" value="Genomic_DNA"/>
</dbReference>
<dbReference type="STRING" id="390807.SAMN04488095_1055"/>